<feature type="region of interest" description="Disordered" evidence="1">
    <location>
        <begin position="1"/>
        <end position="37"/>
    </location>
</feature>
<name>A0ABQ6CT15_9HYPH</name>
<accession>A0ABQ6CT15</accession>
<comment type="caution">
    <text evidence="2">The sequence shown here is derived from an EMBL/GenBank/DDBJ whole genome shotgun (WGS) entry which is preliminary data.</text>
</comment>
<feature type="compositionally biased region" description="Basic and acidic residues" evidence="1">
    <location>
        <begin position="1"/>
        <end position="17"/>
    </location>
</feature>
<proteinExistence type="predicted"/>
<keyword evidence="3" id="KW-1185">Reference proteome</keyword>
<protein>
    <submittedName>
        <fullName evidence="2">Uncharacterized protein</fullName>
    </submittedName>
</protein>
<gene>
    <name evidence="2" type="ORF">GCM10007874_59250</name>
</gene>
<sequence>MAREADNNPKVLFDRKARSSLPARKNERPGARKRAGPRVELDKTQFTLGKLRFTPERMPVGQREVTVFRRV</sequence>
<dbReference type="Proteomes" id="UP001156882">
    <property type="component" value="Unassembled WGS sequence"/>
</dbReference>
<dbReference type="EMBL" id="BSPC01000066">
    <property type="protein sequence ID" value="GLS22905.1"/>
    <property type="molecule type" value="Genomic_DNA"/>
</dbReference>
<organism evidence="2 3">
    <name type="scientific">Labrys miyagiensis</name>
    <dbReference type="NCBI Taxonomy" id="346912"/>
    <lineage>
        <taxon>Bacteria</taxon>
        <taxon>Pseudomonadati</taxon>
        <taxon>Pseudomonadota</taxon>
        <taxon>Alphaproteobacteria</taxon>
        <taxon>Hyphomicrobiales</taxon>
        <taxon>Xanthobacteraceae</taxon>
        <taxon>Labrys</taxon>
    </lineage>
</organism>
<reference evidence="3" key="1">
    <citation type="journal article" date="2019" name="Int. J. Syst. Evol. Microbiol.">
        <title>The Global Catalogue of Microorganisms (GCM) 10K type strain sequencing project: providing services to taxonomists for standard genome sequencing and annotation.</title>
        <authorList>
            <consortium name="The Broad Institute Genomics Platform"/>
            <consortium name="The Broad Institute Genome Sequencing Center for Infectious Disease"/>
            <person name="Wu L."/>
            <person name="Ma J."/>
        </authorList>
    </citation>
    <scope>NUCLEOTIDE SEQUENCE [LARGE SCALE GENOMIC DNA]</scope>
    <source>
        <strain evidence="3">NBRC 101365</strain>
    </source>
</reference>
<evidence type="ECO:0000313" key="2">
    <source>
        <dbReference type="EMBL" id="GLS22905.1"/>
    </source>
</evidence>
<evidence type="ECO:0000256" key="1">
    <source>
        <dbReference type="SAM" id="MobiDB-lite"/>
    </source>
</evidence>
<evidence type="ECO:0000313" key="3">
    <source>
        <dbReference type="Proteomes" id="UP001156882"/>
    </source>
</evidence>